<dbReference type="SMART" id="SM00248">
    <property type="entry name" value="ANK"/>
    <property type="match status" value="5"/>
</dbReference>
<evidence type="ECO:0000256" key="1">
    <source>
        <dbReference type="ARBA" id="ARBA00005843"/>
    </source>
</evidence>
<dbReference type="PROSITE" id="PS50088">
    <property type="entry name" value="ANK_REPEAT"/>
    <property type="match status" value="2"/>
</dbReference>
<dbReference type="InterPro" id="IPR036770">
    <property type="entry name" value="Ankyrin_rpt-contain_sf"/>
</dbReference>
<dbReference type="Pfam" id="PF07714">
    <property type="entry name" value="PK_Tyr_Ser-Thr"/>
    <property type="match status" value="1"/>
</dbReference>
<keyword evidence="4" id="KW-0808">Transferase</keyword>
<dbReference type="OrthoDB" id="77576at2759"/>
<dbReference type="Proteomes" id="UP000243579">
    <property type="component" value="Unassembled WGS sequence"/>
</dbReference>
<evidence type="ECO:0000259" key="3">
    <source>
        <dbReference type="PROSITE" id="PS50011"/>
    </source>
</evidence>
<dbReference type="Pfam" id="PF12796">
    <property type="entry name" value="Ank_2"/>
    <property type="match status" value="2"/>
</dbReference>
<dbReference type="InterPro" id="IPR008271">
    <property type="entry name" value="Ser/Thr_kinase_AS"/>
</dbReference>
<accession>A0A1V9ZMX1</accession>
<name>A0A1V9ZMX1_ACHHY</name>
<dbReference type="GO" id="GO:0005524">
    <property type="term" value="F:ATP binding"/>
    <property type="evidence" value="ECO:0007669"/>
    <property type="project" value="InterPro"/>
</dbReference>
<feature type="domain" description="Protein kinase" evidence="3">
    <location>
        <begin position="199"/>
        <end position="454"/>
    </location>
</feature>
<dbReference type="AlphaFoldDB" id="A0A1V9ZMX1"/>
<dbReference type="GO" id="GO:0004674">
    <property type="term" value="F:protein serine/threonine kinase activity"/>
    <property type="evidence" value="ECO:0007669"/>
    <property type="project" value="TreeGrafter"/>
</dbReference>
<organism evidence="4 5">
    <name type="scientific">Achlya hypogyna</name>
    <name type="common">Oomycete</name>
    <name type="synonym">Protoachlya hypogyna</name>
    <dbReference type="NCBI Taxonomy" id="1202772"/>
    <lineage>
        <taxon>Eukaryota</taxon>
        <taxon>Sar</taxon>
        <taxon>Stramenopiles</taxon>
        <taxon>Oomycota</taxon>
        <taxon>Saprolegniomycetes</taxon>
        <taxon>Saprolegniales</taxon>
        <taxon>Achlyaceae</taxon>
        <taxon>Achlya</taxon>
    </lineage>
</organism>
<dbReference type="InterPro" id="IPR001245">
    <property type="entry name" value="Ser-Thr/Tyr_kinase_cat_dom"/>
</dbReference>
<feature type="repeat" description="ANK" evidence="2">
    <location>
        <begin position="35"/>
        <end position="67"/>
    </location>
</feature>
<comment type="similarity">
    <text evidence="1">Belongs to the protein kinase superfamily. TKL Ser/Thr protein kinase family.</text>
</comment>
<dbReference type="InterPro" id="IPR011009">
    <property type="entry name" value="Kinase-like_dom_sf"/>
</dbReference>
<dbReference type="InterPro" id="IPR002110">
    <property type="entry name" value="Ankyrin_rpt"/>
</dbReference>
<evidence type="ECO:0000313" key="4">
    <source>
        <dbReference type="EMBL" id="OQR99291.1"/>
    </source>
</evidence>
<dbReference type="EMBL" id="JNBR01000072">
    <property type="protein sequence ID" value="OQR99291.1"/>
    <property type="molecule type" value="Genomic_DNA"/>
</dbReference>
<proteinExistence type="inferred from homology"/>
<evidence type="ECO:0000313" key="5">
    <source>
        <dbReference type="Proteomes" id="UP000243579"/>
    </source>
</evidence>
<protein>
    <submittedName>
        <fullName evidence="4">Protein kinase</fullName>
    </submittedName>
</protein>
<dbReference type="STRING" id="1202772.A0A1V9ZMX1"/>
<dbReference type="Gene3D" id="1.10.510.10">
    <property type="entry name" value="Transferase(Phosphotransferase) domain 1"/>
    <property type="match status" value="1"/>
</dbReference>
<gene>
    <name evidence="4" type="ORF">ACHHYP_07098</name>
</gene>
<dbReference type="InterPro" id="IPR000719">
    <property type="entry name" value="Prot_kinase_dom"/>
</dbReference>
<dbReference type="PROSITE" id="PS50011">
    <property type="entry name" value="PROTEIN_KINASE_DOM"/>
    <property type="match status" value="1"/>
</dbReference>
<comment type="caution">
    <text evidence="4">The sequence shown here is derived from an EMBL/GenBank/DDBJ whole genome shotgun (WGS) entry which is preliminary data.</text>
</comment>
<keyword evidence="2" id="KW-0040">ANK repeat</keyword>
<reference evidence="4 5" key="1">
    <citation type="journal article" date="2014" name="Genome Biol. Evol.">
        <title>The secreted proteins of Achlya hypogyna and Thraustotheca clavata identify the ancestral oomycete secretome and reveal gene acquisitions by horizontal gene transfer.</title>
        <authorList>
            <person name="Misner I."/>
            <person name="Blouin N."/>
            <person name="Leonard G."/>
            <person name="Richards T.A."/>
            <person name="Lane C.E."/>
        </authorList>
    </citation>
    <scope>NUCLEOTIDE SEQUENCE [LARGE SCALE GENOMIC DNA]</scope>
    <source>
        <strain evidence="4 5">ATCC 48635</strain>
    </source>
</reference>
<dbReference type="PROSITE" id="PS00108">
    <property type="entry name" value="PROTEIN_KINASE_ST"/>
    <property type="match status" value="1"/>
</dbReference>
<dbReference type="SMART" id="SM00220">
    <property type="entry name" value="S_TKc"/>
    <property type="match status" value="1"/>
</dbReference>
<dbReference type="PANTHER" id="PTHR44329:SF214">
    <property type="entry name" value="PROTEIN KINASE DOMAIN-CONTAINING PROTEIN"/>
    <property type="match status" value="1"/>
</dbReference>
<dbReference type="PROSITE" id="PS50297">
    <property type="entry name" value="ANK_REP_REGION"/>
    <property type="match status" value="2"/>
</dbReference>
<keyword evidence="4" id="KW-0418">Kinase</keyword>
<dbReference type="SUPFAM" id="SSF56112">
    <property type="entry name" value="Protein kinase-like (PK-like)"/>
    <property type="match status" value="1"/>
</dbReference>
<keyword evidence="5" id="KW-1185">Reference proteome</keyword>
<dbReference type="PANTHER" id="PTHR44329">
    <property type="entry name" value="SERINE/THREONINE-PROTEIN KINASE TNNI3K-RELATED"/>
    <property type="match status" value="1"/>
</dbReference>
<dbReference type="InterPro" id="IPR051681">
    <property type="entry name" value="Ser/Thr_Kinases-Pseudokinases"/>
</dbReference>
<feature type="repeat" description="ANK" evidence="2">
    <location>
        <begin position="1"/>
        <end position="34"/>
    </location>
</feature>
<dbReference type="Gene3D" id="1.25.40.20">
    <property type="entry name" value="Ankyrin repeat-containing domain"/>
    <property type="match status" value="2"/>
</dbReference>
<evidence type="ECO:0000256" key="2">
    <source>
        <dbReference type="PROSITE-ProRule" id="PRU00023"/>
    </source>
</evidence>
<sequence length="679" mass="73325">MQTPLHVAVTADVNAATVVSILLAHHANVDAVDGEGNTSLHVAVQHGNESVVQLLVDAGADLGIENQDNLTPLALSEKLGLNGVQAILRQPRRPSDSELVAAVEAGDVATLRVLLDCRGNLNATDETGQTLLHLAIRGNAQDVFAMLLSANDIDKSKINVQGDSPLVMAIKLGHRSFAKMIFAAVHEPTLYVPMSELLNEADKPLGCGGVGTVRKASWRGRSVAIKTGSRSADAEDSLEKEIRALKTCPSPYLLQLFAVTPSPNVRLVLEYMDGGDLRQYLDKKRDNMAVPIEYSALEVAWVIANALADLHHAGLLHRDLKSSNVLLSSTNYIKVADLGLTRADASTMTKGVGTFFWMAPEVQLCGAKYGASADIYSFGVILTELDTFQAPYAELNETVTPWYVMAQVAAGKLRPNLRDYCPKWLRKLAEACMAHDPNERPSAHDIVEQLQCQLQCNDMDPLSTRSLLAPTINCTNCGTPQPFLSCRCSVCAIPAESVARKFEDLRARIAVAKDRGVAIDTTVPCFACSAPNDVAADTCSECNYVANDEDRLRIFVAIVQYAQGSKKPAVLRRLPSLMTTDMVCPVCKVSHLVTDAKCSTCSTPAPPAAAKLEALLWRIAVPQPAIAIDVTYPCSVCETPAQLKDVVCFVCEEELASDEVKVEDLCRRIESIAKLPQVA</sequence>
<dbReference type="SUPFAM" id="SSF48403">
    <property type="entry name" value="Ankyrin repeat"/>
    <property type="match status" value="1"/>
</dbReference>